<dbReference type="Proteomes" id="UP000663888">
    <property type="component" value="Unassembled WGS sequence"/>
</dbReference>
<evidence type="ECO:0000313" key="1">
    <source>
        <dbReference type="EMBL" id="CAE6481314.1"/>
    </source>
</evidence>
<comment type="caution">
    <text evidence="1">The sequence shown here is derived from an EMBL/GenBank/DDBJ whole genome shotgun (WGS) entry which is preliminary data.</text>
</comment>
<name>A0A8H3CCZ0_9AGAM</name>
<accession>A0A8H3CCZ0</accession>
<dbReference type="EMBL" id="CAJMWX010001333">
    <property type="protein sequence ID" value="CAE6481314.1"/>
    <property type="molecule type" value="Genomic_DNA"/>
</dbReference>
<sequence length="128" mass="14199">WVIRYGTSLANALSRYLNLCTSLGTNSLQEGARANDLVARIDSKLESLHVSMEQQTAQTRSALSKTLNDIAPPVRCLPEEILAKIFACVIYSAQYRITSYKSTDRVICYPVPAPVGKRRSRIEDILGP</sequence>
<protein>
    <submittedName>
        <fullName evidence="1">Uncharacterized protein</fullName>
    </submittedName>
</protein>
<gene>
    <name evidence="1" type="ORF">RDB_LOCUS125385</name>
</gene>
<organism evidence="1 2">
    <name type="scientific">Rhizoctonia solani</name>
    <dbReference type="NCBI Taxonomy" id="456999"/>
    <lineage>
        <taxon>Eukaryota</taxon>
        <taxon>Fungi</taxon>
        <taxon>Dikarya</taxon>
        <taxon>Basidiomycota</taxon>
        <taxon>Agaricomycotina</taxon>
        <taxon>Agaricomycetes</taxon>
        <taxon>Cantharellales</taxon>
        <taxon>Ceratobasidiaceae</taxon>
        <taxon>Rhizoctonia</taxon>
    </lineage>
</organism>
<dbReference type="AlphaFoldDB" id="A0A8H3CCZ0"/>
<evidence type="ECO:0000313" key="2">
    <source>
        <dbReference type="Proteomes" id="UP000663888"/>
    </source>
</evidence>
<reference evidence="1" key="1">
    <citation type="submission" date="2021-01" db="EMBL/GenBank/DDBJ databases">
        <authorList>
            <person name="Kaushik A."/>
        </authorList>
    </citation>
    <scope>NUCLEOTIDE SEQUENCE</scope>
    <source>
        <strain evidence="1">AG4-R118</strain>
    </source>
</reference>
<proteinExistence type="predicted"/>
<feature type="non-terminal residue" evidence="1">
    <location>
        <position position="1"/>
    </location>
</feature>